<name>A0A5S3PVS0_9FLAO</name>
<dbReference type="Proteomes" id="UP000310314">
    <property type="component" value="Unassembled WGS sequence"/>
</dbReference>
<dbReference type="EMBL" id="VATY01000001">
    <property type="protein sequence ID" value="TMM59053.1"/>
    <property type="molecule type" value="Genomic_DNA"/>
</dbReference>
<evidence type="ECO:0000313" key="2">
    <source>
        <dbReference type="Proteomes" id="UP000310314"/>
    </source>
</evidence>
<accession>A0A5S3PVS0</accession>
<evidence type="ECO:0000313" key="1">
    <source>
        <dbReference type="EMBL" id="TMM59053.1"/>
    </source>
</evidence>
<dbReference type="AlphaFoldDB" id="A0A5S3PVS0"/>
<gene>
    <name evidence="1" type="ORF">FEE95_06360</name>
</gene>
<proteinExistence type="predicted"/>
<organism evidence="1 2">
    <name type="scientific">Maribacter algarum</name>
    <name type="common">ex Zhang et al. 2020</name>
    <dbReference type="NCBI Taxonomy" id="2578118"/>
    <lineage>
        <taxon>Bacteria</taxon>
        <taxon>Pseudomonadati</taxon>
        <taxon>Bacteroidota</taxon>
        <taxon>Flavobacteriia</taxon>
        <taxon>Flavobacteriales</taxon>
        <taxon>Flavobacteriaceae</taxon>
        <taxon>Maribacter</taxon>
    </lineage>
</organism>
<keyword evidence="2" id="KW-1185">Reference proteome</keyword>
<sequence length="65" mass="7432">MKLGRNLFKKDQSIWGKPIIAYDETKMDTLFSEIHQAENGEQVPLPVTKGPNVSLETELYLMLHS</sequence>
<comment type="caution">
    <text evidence="1">The sequence shown here is derived from an EMBL/GenBank/DDBJ whole genome shotgun (WGS) entry which is preliminary data.</text>
</comment>
<protein>
    <submittedName>
        <fullName evidence="1">Uncharacterized protein</fullName>
    </submittedName>
</protein>
<reference evidence="1 2" key="1">
    <citation type="submission" date="2019-05" db="EMBL/GenBank/DDBJ databases">
        <authorList>
            <person name="Zhang J.-Y."/>
            <person name="Feg X."/>
            <person name="Du Z.-J."/>
        </authorList>
    </citation>
    <scope>NUCLEOTIDE SEQUENCE [LARGE SCALE GENOMIC DNA]</scope>
    <source>
        <strain evidence="1 2">RZ26</strain>
    </source>
</reference>
<dbReference type="OrthoDB" id="1449291at2"/>
<dbReference type="RefSeq" id="WP_138657043.1">
    <property type="nucleotide sequence ID" value="NZ_VATY01000001.1"/>
</dbReference>